<dbReference type="EMBL" id="PXNS01000015">
    <property type="protein sequence ID" value="PTL91675.1"/>
    <property type="molecule type" value="Genomic_DNA"/>
</dbReference>
<reference evidence="3 4" key="1">
    <citation type="submission" date="2018-03" db="EMBL/GenBank/DDBJ databases">
        <authorList>
            <person name="Zhou J."/>
            <person name="Li X."/>
            <person name="Xue M."/>
            <person name="Yin J."/>
        </authorList>
    </citation>
    <scope>NUCLEOTIDE SEQUENCE [LARGE SCALE GENOMIC DNA]</scope>
    <source>
        <strain evidence="3 4">SYSU ZJ2214</strain>
    </source>
</reference>
<dbReference type="SMART" id="SM01234">
    <property type="entry name" value="Haemolytic"/>
    <property type="match status" value="1"/>
</dbReference>
<protein>
    <recommendedName>
        <fullName evidence="1">Putative membrane protein insertion efficiency factor</fullName>
    </recommendedName>
</protein>
<accession>A0ABX5IRW6</accession>
<evidence type="ECO:0000256" key="1">
    <source>
        <dbReference type="HAMAP-Rule" id="MF_00386"/>
    </source>
</evidence>
<dbReference type="PANTHER" id="PTHR33383:SF1">
    <property type="entry name" value="MEMBRANE PROTEIN INSERTION EFFICIENCY FACTOR-RELATED"/>
    <property type="match status" value="1"/>
</dbReference>
<comment type="function">
    <text evidence="1">Could be involved in insertion of integral membrane proteins into the membrane.</text>
</comment>
<proteinExistence type="inferred from homology"/>
<keyword evidence="1" id="KW-1003">Cell membrane</keyword>
<dbReference type="Proteomes" id="UP000241895">
    <property type="component" value="Unassembled WGS sequence"/>
</dbReference>
<keyword evidence="1" id="KW-0472">Membrane</keyword>
<feature type="region of interest" description="Disordered" evidence="2">
    <location>
        <begin position="104"/>
        <end position="124"/>
    </location>
</feature>
<evidence type="ECO:0000313" key="3">
    <source>
        <dbReference type="EMBL" id="PTL91675.1"/>
    </source>
</evidence>
<dbReference type="HAMAP" id="MF_00386">
    <property type="entry name" value="UPF0161_YidD"/>
    <property type="match status" value="1"/>
</dbReference>
<organism evidence="3 4">
    <name type="scientific">Halomonas litopenaei</name>
    <dbReference type="NCBI Taxonomy" id="2109328"/>
    <lineage>
        <taxon>Bacteria</taxon>
        <taxon>Pseudomonadati</taxon>
        <taxon>Pseudomonadota</taxon>
        <taxon>Gammaproteobacteria</taxon>
        <taxon>Oceanospirillales</taxon>
        <taxon>Halomonadaceae</taxon>
        <taxon>Halomonas</taxon>
    </lineage>
</organism>
<dbReference type="InterPro" id="IPR002696">
    <property type="entry name" value="Membr_insert_effic_factor_YidD"/>
</dbReference>
<feature type="region of interest" description="Disordered" evidence="2">
    <location>
        <begin position="1"/>
        <end position="38"/>
    </location>
</feature>
<dbReference type="Pfam" id="PF01809">
    <property type="entry name" value="YidD"/>
    <property type="match status" value="1"/>
</dbReference>
<sequence>MSSTPRDPESSATAGADSGRGRDDRSPPAQEPSLRGRGPKRWLAWPLLALIRLYQGVISPLLGPRCRYWPSCSHYSHEAITVHGPIRGGWLALKRILRCHPGAKGGIDPVPGGPSERLCRQDPELDERFEVRGDSDSRSAD</sequence>
<dbReference type="NCBIfam" id="TIGR00278">
    <property type="entry name" value="membrane protein insertion efficiency factor YidD"/>
    <property type="match status" value="1"/>
</dbReference>
<dbReference type="PANTHER" id="PTHR33383">
    <property type="entry name" value="MEMBRANE PROTEIN INSERTION EFFICIENCY FACTOR-RELATED"/>
    <property type="match status" value="1"/>
</dbReference>
<comment type="similarity">
    <text evidence="1">Belongs to the UPF0161 family.</text>
</comment>
<comment type="caution">
    <text evidence="3">The sequence shown here is derived from an EMBL/GenBank/DDBJ whole genome shotgun (WGS) entry which is preliminary data.</text>
</comment>
<keyword evidence="4" id="KW-1185">Reference proteome</keyword>
<evidence type="ECO:0000256" key="2">
    <source>
        <dbReference type="SAM" id="MobiDB-lite"/>
    </source>
</evidence>
<feature type="compositionally biased region" description="Polar residues" evidence="2">
    <location>
        <begin position="1"/>
        <end position="13"/>
    </location>
</feature>
<evidence type="ECO:0000313" key="4">
    <source>
        <dbReference type="Proteomes" id="UP000241895"/>
    </source>
</evidence>
<comment type="subcellular location">
    <subcellularLocation>
        <location evidence="1">Cell membrane</location>
        <topology evidence="1">Peripheral membrane protein</topology>
        <orientation evidence="1">Cytoplasmic side</orientation>
    </subcellularLocation>
</comment>
<name>A0ABX5IRW6_9GAMM</name>
<gene>
    <name evidence="3" type="ORF">C6W88_19205</name>
</gene>